<dbReference type="PRINTS" id="PR00783">
    <property type="entry name" value="MINTRINSICP"/>
</dbReference>
<keyword evidence="5" id="KW-0813">Transport</keyword>
<feature type="transmembrane region" description="Helical" evidence="6">
    <location>
        <begin position="107"/>
        <end position="126"/>
    </location>
</feature>
<reference evidence="7" key="1">
    <citation type="journal article" date="2022" name="bioRxiv">
        <title>Genomics of Preaxostyla Flagellates Illuminates Evolutionary Transitions and the Path Towards Mitochondrial Loss.</title>
        <authorList>
            <person name="Novak L.V.F."/>
            <person name="Treitli S.C."/>
            <person name="Pyrih J."/>
            <person name="Halakuc P."/>
            <person name="Pipaliya S.V."/>
            <person name="Vacek V."/>
            <person name="Brzon O."/>
            <person name="Soukal P."/>
            <person name="Eme L."/>
            <person name="Dacks J.B."/>
            <person name="Karnkowska A."/>
            <person name="Elias M."/>
            <person name="Hampl V."/>
        </authorList>
    </citation>
    <scope>NUCLEOTIDE SEQUENCE</scope>
    <source>
        <strain evidence="7">RCP-MX</strain>
    </source>
</reference>
<feature type="transmembrane region" description="Helical" evidence="6">
    <location>
        <begin position="270"/>
        <end position="291"/>
    </location>
</feature>
<dbReference type="InterPro" id="IPR023271">
    <property type="entry name" value="Aquaporin-like"/>
</dbReference>
<comment type="subcellular location">
    <subcellularLocation>
        <location evidence="1">Membrane</location>
        <topology evidence="1">Multi-pass membrane protein</topology>
    </subcellularLocation>
</comment>
<evidence type="ECO:0000256" key="1">
    <source>
        <dbReference type="ARBA" id="ARBA00004141"/>
    </source>
</evidence>
<feature type="transmembrane region" description="Helical" evidence="6">
    <location>
        <begin position="71"/>
        <end position="95"/>
    </location>
</feature>
<comment type="similarity">
    <text evidence="5">Belongs to the MIP/aquaporin (TC 1.A.8) family.</text>
</comment>
<protein>
    <submittedName>
        <fullName evidence="7">Water channel protein AQP-h2</fullName>
    </submittedName>
</protein>
<feature type="transmembrane region" description="Helical" evidence="6">
    <location>
        <begin position="157"/>
        <end position="175"/>
    </location>
</feature>
<dbReference type="PANTHER" id="PTHR19139:SF284">
    <property type="entry name" value="AQUAPORIN"/>
    <property type="match status" value="1"/>
</dbReference>
<keyword evidence="2 5" id="KW-0812">Transmembrane</keyword>
<evidence type="ECO:0000256" key="3">
    <source>
        <dbReference type="ARBA" id="ARBA00022989"/>
    </source>
</evidence>
<organism evidence="7 8">
    <name type="scientific">Paratrimastix pyriformis</name>
    <dbReference type="NCBI Taxonomy" id="342808"/>
    <lineage>
        <taxon>Eukaryota</taxon>
        <taxon>Metamonada</taxon>
        <taxon>Preaxostyla</taxon>
        <taxon>Paratrimastigidae</taxon>
        <taxon>Paratrimastix</taxon>
    </lineage>
</organism>
<dbReference type="EMBL" id="JAPMOS010000002">
    <property type="protein sequence ID" value="KAJ4462722.1"/>
    <property type="molecule type" value="Genomic_DNA"/>
</dbReference>
<feature type="transmembrane region" description="Helical" evidence="6">
    <location>
        <begin position="229"/>
        <end position="250"/>
    </location>
</feature>
<evidence type="ECO:0000313" key="8">
    <source>
        <dbReference type="Proteomes" id="UP001141327"/>
    </source>
</evidence>
<name>A0ABQ8UY72_9EUKA</name>
<dbReference type="InterPro" id="IPR034294">
    <property type="entry name" value="Aquaporin_transptr"/>
</dbReference>
<keyword evidence="4 6" id="KW-0472">Membrane</keyword>
<evidence type="ECO:0000256" key="6">
    <source>
        <dbReference type="SAM" id="Phobius"/>
    </source>
</evidence>
<comment type="caution">
    <text evidence="7">The sequence shown here is derived from an EMBL/GenBank/DDBJ whole genome shotgun (WGS) entry which is preliminary data.</text>
</comment>
<gene>
    <name evidence="7" type="ORF">PAPYR_736</name>
</gene>
<keyword evidence="3 6" id="KW-1133">Transmembrane helix</keyword>
<proteinExistence type="inferred from homology"/>
<accession>A0ABQ8UY72</accession>
<dbReference type="PANTHER" id="PTHR19139">
    <property type="entry name" value="AQUAPORIN TRANSPORTER"/>
    <property type="match status" value="1"/>
</dbReference>
<feature type="transmembrane region" description="Helical" evidence="6">
    <location>
        <begin position="132"/>
        <end position="150"/>
    </location>
</feature>
<dbReference type="InterPro" id="IPR000425">
    <property type="entry name" value="MIP"/>
</dbReference>
<evidence type="ECO:0000256" key="4">
    <source>
        <dbReference type="ARBA" id="ARBA00023136"/>
    </source>
</evidence>
<dbReference type="SUPFAM" id="SSF81338">
    <property type="entry name" value="Aquaporin-like"/>
    <property type="match status" value="1"/>
</dbReference>
<dbReference type="Gene3D" id="1.20.1080.10">
    <property type="entry name" value="Glycerol uptake facilitator protein"/>
    <property type="match status" value="1"/>
</dbReference>
<dbReference type="Proteomes" id="UP001141327">
    <property type="component" value="Unassembled WGS sequence"/>
</dbReference>
<evidence type="ECO:0000256" key="2">
    <source>
        <dbReference type="ARBA" id="ARBA00022692"/>
    </source>
</evidence>
<dbReference type="Pfam" id="PF00230">
    <property type="entry name" value="MIP"/>
    <property type="match status" value="1"/>
</dbReference>
<keyword evidence="8" id="KW-1185">Reference proteome</keyword>
<feature type="transmembrane region" description="Helical" evidence="6">
    <location>
        <begin position="195"/>
        <end position="217"/>
    </location>
</feature>
<sequence>MAQQPVIRTTTTTAQARRDLPTGDVLDSTFTHPRVAPFPSRAESIETTALHPLPFVSPFATWKEELSSAPLYRAGIAELVGTAIFLIFGVGTAIFQSTLVGATLSMRAFVVAAGFGLGYIFAASLFGQHSLALFNPAFSFALFCIGRVSFVRFLCDTLSELIGGIIGVALLWAMIPATEWSNGAPTLPAATATWGTAFLCESVLASLLGMGLSSLLTDPKQHHRNIMNVVMGLGIAMATLVGFHISGGSFNPARSFASSVVGGVFGKSHWIYWLAPLIGAAVGAGVYYGIFNLGLKEKPAQEYQEVGGGYSIA</sequence>
<evidence type="ECO:0000256" key="5">
    <source>
        <dbReference type="RuleBase" id="RU000477"/>
    </source>
</evidence>
<evidence type="ECO:0000313" key="7">
    <source>
        <dbReference type="EMBL" id="KAJ4462722.1"/>
    </source>
</evidence>